<proteinExistence type="predicted"/>
<gene>
    <name evidence="2" type="ORF">NLI96_g811</name>
</gene>
<comment type="caution">
    <text evidence="2">The sequence shown here is derived from an EMBL/GenBank/DDBJ whole genome shotgun (WGS) entry which is preliminary data.</text>
</comment>
<evidence type="ECO:0000313" key="3">
    <source>
        <dbReference type="Proteomes" id="UP001212997"/>
    </source>
</evidence>
<protein>
    <submittedName>
        <fullName evidence="2">Uncharacterized protein</fullName>
    </submittedName>
</protein>
<dbReference type="Proteomes" id="UP001212997">
    <property type="component" value="Unassembled WGS sequence"/>
</dbReference>
<sequence>MECCTPAPANGSENSPSRTESTISVPTTAYLDATPTSPYTLQGWRYNPIYLKPEDEDQVISSIKPWKGSYVRGSPRVDWAVKVHPEGKRYFVRSEKQGQHVITHSNLYDNDCWETFIQIYDHVLQKFSEQEDLRAVDIVIDRNTFDDDQTPSWGYYAVDWDERIVLWPEEVNPQILIEDNGARNPYGSDHLRLASETQFWSSRVETTALTFTSSGHTLRCFPVTGSHRTATSPN</sequence>
<dbReference type="EMBL" id="JANAWD010000014">
    <property type="protein sequence ID" value="KAJ3491318.1"/>
    <property type="molecule type" value="Genomic_DNA"/>
</dbReference>
<evidence type="ECO:0000256" key="1">
    <source>
        <dbReference type="SAM" id="MobiDB-lite"/>
    </source>
</evidence>
<organism evidence="2 3">
    <name type="scientific">Meripilus lineatus</name>
    <dbReference type="NCBI Taxonomy" id="2056292"/>
    <lineage>
        <taxon>Eukaryota</taxon>
        <taxon>Fungi</taxon>
        <taxon>Dikarya</taxon>
        <taxon>Basidiomycota</taxon>
        <taxon>Agaricomycotina</taxon>
        <taxon>Agaricomycetes</taxon>
        <taxon>Polyporales</taxon>
        <taxon>Meripilaceae</taxon>
        <taxon>Meripilus</taxon>
    </lineage>
</organism>
<reference evidence="2" key="1">
    <citation type="submission" date="2022-07" db="EMBL/GenBank/DDBJ databases">
        <title>Genome Sequence of Physisporinus lineatus.</title>
        <authorList>
            <person name="Buettner E."/>
        </authorList>
    </citation>
    <scope>NUCLEOTIDE SEQUENCE</scope>
    <source>
        <strain evidence="2">VT162</strain>
    </source>
</reference>
<accession>A0AAD5VBN8</accession>
<feature type="region of interest" description="Disordered" evidence="1">
    <location>
        <begin position="1"/>
        <end position="27"/>
    </location>
</feature>
<evidence type="ECO:0000313" key="2">
    <source>
        <dbReference type="EMBL" id="KAJ3491318.1"/>
    </source>
</evidence>
<name>A0AAD5VBN8_9APHY</name>
<keyword evidence="3" id="KW-1185">Reference proteome</keyword>
<dbReference type="AlphaFoldDB" id="A0AAD5VBN8"/>
<feature type="compositionally biased region" description="Polar residues" evidence="1">
    <location>
        <begin position="11"/>
        <end position="27"/>
    </location>
</feature>